<gene>
    <name evidence="1" type="ORF">Y919_02625</name>
</gene>
<accession>A0A096DPD2</accession>
<evidence type="ECO:0000313" key="2">
    <source>
        <dbReference type="Proteomes" id="UP000029622"/>
    </source>
</evidence>
<organism evidence="1 2">
    <name type="scientific">Caloranaerobacter azorensis H53214</name>
    <dbReference type="NCBI Taxonomy" id="1156417"/>
    <lineage>
        <taxon>Bacteria</taxon>
        <taxon>Bacillati</taxon>
        <taxon>Bacillota</taxon>
        <taxon>Tissierellia</taxon>
        <taxon>Tissierellales</taxon>
        <taxon>Thermohalobacteraceae</taxon>
        <taxon>Caloranaerobacter</taxon>
    </lineage>
</organism>
<dbReference type="Proteomes" id="UP000029622">
    <property type="component" value="Unassembled WGS sequence"/>
</dbReference>
<dbReference type="AlphaFoldDB" id="A0A096DPD2"/>
<sequence length="97" mass="11319">MILPVLDKKEDWAQHQQKLMEEFKELSLALATTNIYGEESIENIVEEALDVIQVCIGILDRVNENNPRILKNKLQHHVVKLANRGWKFKEVLRVVED</sequence>
<proteinExistence type="predicted"/>
<protein>
    <recommendedName>
        <fullName evidence="3">NTP pyrophosphohydrolase MazG putative catalytic core domain-containing protein</fullName>
    </recommendedName>
</protein>
<name>A0A096DPD2_9FIRM</name>
<reference evidence="1 2" key="1">
    <citation type="submission" date="2013-12" db="EMBL/GenBank/DDBJ databases">
        <title>Draft genome sequence of Caloranaerobacter sp. H53214.</title>
        <authorList>
            <person name="Jiang L.J."/>
            <person name="Shao Z.Z."/>
            <person name="Long M.N."/>
        </authorList>
    </citation>
    <scope>NUCLEOTIDE SEQUENCE [LARGE SCALE GENOMIC DNA]</scope>
    <source>
        <strain evidence="1 2">H53214</strain>
    </source>
</reference>
<comment type="caution">
    <text evidence="1">The sequence shown here is derived from an EMBL/GenBank/DDBJ whole genome shotgun (WGS) entry which is preliminary data.</text>
</comment>
<evidence type="ECO:0008006" key="3">
    <source>
        <dbReference type="Google" id="ProtNLM"/>
    </source>
</evidence>
<evidence type="ECO:0000313" key="1">
    <source>
        <dbReference type="EMBL" id="KGG81076.1"/>
    </source>
</evidence>
<dbReference type="EMBL" id="AZTB01000007">
    <property type="protein sequence ID" value="KGG81076.1"/>
    <property type="molecule type" value="Genomic_DNA"/>
</dbReference>